<dbReference type="CDD" id="cd15831">
    <property type="entry name" value="BTAD"/>
    <property type="match status" value="1"/>
</dbReference>
<dbReference type="RefSeq" id="WP_184671990.1">
    <property type="nucleotide sequence ID" value="NZ_BAABAI010000009.1"/>
</dbReference>
<dbReference type="SUPFAM" id="SSF46894">
    <property type="entry name" value="C-terminal effector domain of the bipartite response regulators"/>
    <property type="match status" value="1"/>
</dbReference>
<dbReference type="PANTHER" id="PTHR35807:SF1">
    <property type="entry name" value="TRANSCRIPTIONAL REGULATOR REDD"/>
    <property type="match status" value="1"/>
</dbReference>
<dbReference type="InterPro" id="IPR051677">
    <property type="entry name" value="AfsR-DnrI-RedD_regulator"/>
</dbReference>
<dbReference type="SMART" id="SM00862">
    <property type="entry name" value="Trans_reg_C"/>
    <property type="match status" value="1"/>
</dbReference>
<dbReference type="Proteomes" id="UP000542674">
    <property type="component" value="Unassembled WGS sequence"/>
</dbReference>
<evidence type="ECO:0000256" key="1">
    <source>
        <dbReference type="ARBA" id="ARBA00005820"/>
    </source>
</evidence>
<dbReference type="Gene3D" id="1.10.10.10">
    <property type="entry name" value="Winged helix-like DNA-binding domain superfamily/Winged helix DNA-binding domain"/>
    <property type="match status" value="1"/>
</dbReference>
<dbReference type="Gene3D" id="1.25.40.10">
    <property type="entry name" value="Tetratricopeptide repeat domain"/>
    <property type="match status" value="1"/>
</dbReference>
<feature type="DNA-binding region" description="OmpR/PhoB-type" evidence="5">
    <location>
        <begin position="1"/>
        <end position="97"/>
    </location>
</feature>
<accession>A0A7W7WY56</accession>
<feature type="domain" description="OmpR/PhoB-type" evidence="6">
    <location>
        <begin position="1"/>
        <end position="97"/>
    </location>
</feature>
<evidence type="ECO:0000256" key="5">
    <source>
        <dbReference type="PROSITE-ProRule" id="PRU01091"/>
    </source>
</evidence>
<dbReference type="InterPro" id="IPR016032">
    <property type="entry name" value="Sig_transdc_resp-reg_C-effctor"/>
</dbReference>
<proteinExistence type="inferred from homology"/>
<dbReference type="SMART" id="SM01043">
    <property type="entry name" value="BTAD"/>
    <property type="match status" value="1"/>
</dbReference>
<keyword evidence="4" id="KW-0804">Transcription</keyword>
<evidence type="ECO:0000256" key="4">
    <source>
        <dbReference type="ARBA" id="ARBA00023163"/>
    </source>
</evidence>
<dbReference type="InterPro" id="IPR005158">
    <property type="entry name" value="BTAD"/>
</dbReference>
<dbReference type="PANTHER" id="PTHR35807">
    <property type="entry name" value="TRANSCRIPTIONAL REGULATOR REDD-RELATED"/>
    <property type="match status" value="1"/>
</dbReference>
<organism evidence="7 8">
    <name type="scientific">Saccharothrix violaceirubra</name>
    <dbReference type="NCBI Taxonomy" id="413306"/>
    <lineage>
        <taxon>Bacteria</taxon>
        <taxon>Bacillati</taxon>
        <taxon>Actinomycetota</taxon>
        <taxon>Actinomycetes</taxon>
        <taxon>Pseudonocardiales</taxon>
        <taxon>Pseudonocardiaceae</taxon>
        <taxon>Saccharothrix</taxon>
    </lineage>
</organism>
<dbReference type="GO" id="GO:0003677">
    <property type="term" value="F:DNA binding"/>
    <property type="evidence" value="ECO:0007669"/>
    <property type="project" value="UniProtKB-UniRule"/>
</dbReference>
<dbReference type="Pfam" id="PF03704">
    <property type="entry name" value="BTAD"/>
    <property type="match status" value="1"/>
</dbReference>
<gene>
    <name evidence="7" type="ORF">F4559_004712</name>
</gene>
<comment type="similarity">
    <text evidence="1">Belongs to the AfsR/DnrI/RedD regulatory family.</text>
</comment>
<dbReference type="PROSITE" id="PS51755">
    <property type="entry name" value="OMPR_PHOB"/>
    <property type="match status" value="1"/>
</dbReference>
<keyword evidence="8" id="KW-1185">Reference proteome</keyword>
<evidence type="ECO:0000313" key="8">
    <source>
        <dbReference type="Proteomes" id="UP000542674"/>
    </source>
</evidence>
<protein>
    <submittedName>
        <fullName evidence="7">DNA-binding SARP family transcriptional activator</fullName>
    </submittedName>
</protein>
<dbReference type="GO" id="GO:0006355">
    <property type="term" value="P:regulation of DNA-templated transcription"/>
    <property type="evidence" value="ECO:0007669"/>
    <property type="project" value="InterPro"/>
</dbReference>
<evidence type="ECO:0000256" key="2">
    <source>
        <dbReference type="ARBA" id="ARBA00023015"/>
    </source>
</evidence>
<dbReference type="GO" id="GO:0000160">
    <property type="term" value="P:phosphorelay signal transduction system"/>
    <property type="evidence" value="ECO:0007669"/>
    <property type="project" value="InterPro"/>
</dbReference>
<reference evidence="7 8" key="1">
    <citation type="submission" date="2020-08" db="EMBL/GenBank/DDBJ databases">
        <title>Sequencing the genomes of 1000 actinobacteria strains.</title>
        <authorList>
            <person name="Klenk H.-P."/>
        </authorList>
    </citation>
    <scope>NUCLEOTIDE SEQUENCE [LARGE SCALE GENOMIC DNA]</scope>
    <source>
        <strain evidence="7 8">DSM 45084</strain>
    </source>
</reference>
<keyword evidence="3 5" id="KW-0238">DNA-binding</keyword>
<dbReference type="Pfam" id="PF00486">
    <property type="entry name" value="Trans_reg_C"/>
    <property type="match status" value="1"/>
</dbReference>
<evidence type="ECO:0000256" key="3">
    <source>
        <dbReference type="ARBA" id="ARBA00023125"/>
    </source>
</evidence>
<dbReference type="InterPro" id="IPR036388">
    <property type="entry name" value="WH-like_DNA-bd_sf"/>
</dbReference>
<dbReference type="EMBL" id="JACHJS010000001">
    <property type="protein sequence ID" value="MBB4967353.1"/>
    <property type="molecule type" value="Genomic_DNA"/>
</dbReference>
<evidence type="ECO:0000259" key="6">
    <source>
        <dbReference type="PROSITE" id="PS51755"/>
    </source>
</evidence>
<name>A0A7W7WY56_9PSEU</name>
<dbReference type="InterPro" id="IPR001867">
    <property type="entry name" value="OmpR/PhoB-type_DNA-bd"/>
</dbReference>
<comment type="caution">
    <text evidence="7">The sequence shown here is derived from an EMBL/GenBank/DDBJ whole genome shotgun (WGS) entry which is preliminary data.</text>
</comment>
<dbReference type="SUPFAM" id="SSF48452">
    <property type="entry name" value="TPR-like"/>
    <property type="match status" value="1"/>
</dbReference>
<evidence type="ECO:0000313" key="7">
    <source>
        <dbReference type="EMBL" id="MBB4967353.1"/>
    </source>
</evidence>
<keyword evidence="2" id="KW-0805">Transcription regulation</keyword>
<dbReference type="AlphaFoldDB" id="A0A7W7WY56"/>
<sequence length="266" mass="29086">MQIKVLGPLEARLAGVPVTPTASKPRQLLALLGLHAGRVVTMADLIEELWGAEPPRSAVTTLQTYVLRVRRRIDAAAGATSAKDLLVTRYGGYLLDLDPAAVDVTTFERLATAGRDAVDAGLPEEASALLGQALAVWRGPVLADVRIGPRLAEEVARLEEARLGVQETRIDLDLSLGRHRGVLADLSLLTAQHPMNENFHAQHMIALYRAGRPWRALESYRALHERMVDRLGLVPSERLRRLHEAVLHADSTLDVPDVNVLHTFAS</sequence>
<dbReference type="InterPro" id="IPR011990">
    <property type="entry name" value="TPR-like_helical_dom_sf"/>
</dbReference>